<keyword evidence="2" id="KW-1185">Reference proteome</keyword>
<dbReference type="Proteomes" id="UP000037035">
    <property type="component" value="Unassembled WGS sequence"/>
</dbReference>
<gene>
    <name evidence="1" type="ORF">VP01_219g5</name>
</gene>
<dbReference type="VEuPathDB" id="FungiDB:VP01_219g5"/>
<evidence type="ECO:0000313" key="1">
    <source>
        <dbReference type="EMBL" id="KNZ57259.1"/>
    </source>
</evidence>
<reference evidence="1 2" key="1">
    <citation type="submission" date="2015-08" db="EMBL/GenBank/DDBJ databases">
        <title>Next Generation Sequencing and Analysis of the Genome of Puccinia sorghi L Schw, the Causal Agent of Maize Common Rust.</title>
        <authorList>
            <person name="Rochi L."/>
            <person name="Burguener G."/>
            <person name="Darino M."/>
            <person name="Turjanski A."/>
            <person name="Kreff E."/>
            <person name="Dieguez M.J."/>
            <person name="Sacco F."/>
        </authorList>
    </citation>
    <scope>NUCLEOTIDE SEQUENCE [LARGE SCALE GENOMIC DNA]</scope>
    <source>
        <strain evidence="1 2">RO10H11247</strain>
    </source>
</reference>
<name>A0A0L6V968_9BASI</name>
<accession>A0A0L6V968</accession>
<proteinExistence type="predicted"/>
<protein>
    <submittedName>
        <fullName evidence="1">Uncharacterized protein</fullName>
    </submittedName>
</protein>
<dbReference type="EMBL" id="LAVV01007058">
    <property type="protein sequence ID" value="KNZ57259.1"/>
    <property type="molecule type" value="Genomic_DNA"/>
</dbReference>
<dbReference type="AlphaFoldDB" id="A0A0L6V968"/>
<comment type="caution">
    <text evidence="1">The sequence shown here is derived from an EMBL/GenBank/DDBJ whole genome shotgun (WGS) entry which is preliminary data.</text>
</comment>
<evidence type="ECO:0000313" key="2">
    <source>
        <dbReference type="Proteomes" id="UP000037035"/>
    </source>
</evidence>
<organism evidence="1 2">
    <name type="scientific">Puccinia sorghi</name>
    <dbReference type="NCBI Taxonomy" id="27349"/>
    <lineage>
        <taxon>Eukaryota</taxon>
        <taxon>Fungi</taxon>
        <taxon>Dikarya</taxon>
        <taxon>Basidiomycota</taxon>
        <taxon>Pucciniomycotina</taxon>
        <taxon>Pucciniomycetes</taxon>
        <taxon>Pucciniales</taxon>
        <taxon>Pucciniaceae</taxon>
        <taxon>Puccinia</taxon>
    </lineage>
</organism>
<sequence>MYKASFSSFISQSNNLFVFFFLGPRRAATAPAIGAPLHHSHVAPTTTQLVLNETTLHVSQVRGYFTRIKSDQLAHCVVVGSTFGTCRNCAPDFLRAPVDTTGMISVLAWRPLCNISLIQRQITNRADEGADRQMIRNFYKGGTSCHNWVIRESGDGLQHGTGLCNNLQELPLYKAINPAARKESCTTRGRNWRRRLLVTTMAGKPLEFYSRWGSILTVGLHVLSLTFASRRAPTEQTHEPWINQKPISPVFCQINILPGFVFGNKNQLYISSFKLAFQKMNLLMQQPHSRYVLSSKLDPLILLTHRRTQYSFASLLLRPFPPYPLFFCTNSFWRFFIFNFATQMGTTARKGTENVKEHMGAAVRAQQLNNPCYCGDCRRPVLKIIKPIGKIARQGSFGALGNN</sequence>